<dbReference type="CDD" id="cd00383">
    <property type="entry name" value="trans_reg_C"/>
    <property type="match status" value="1"/>
</dbReference>
<dbReference type="Proteomes" id="UP000239047">
    <property type="component" value="Unassembled WGS sequence"/>
</dbReference>
<evidence type="ECO:0000313" key="6">
    <source>
        <dbReference type="EMBL" id="PPA69097.1"/>
    </source>
</evidence>
<keyword evidence="2 4" id="KW-0238">DNA-binding</keyword>
<evidence type="ECO:0000256" key="4">
    <source>
        <dbReference type="PROSITE-ProRule" id="PRU01091"/>
    </source>
</evidence>
<dbReference type="SMART" id="SM00862">
    <property type="entry name" value="Trans_reg_C"/>
    <property type="match status" value="1"/>
</dbReference>
<feature type="domain" description="OmpR/PhoB-type" evidence="5">
    <location>
        <begin position="1"/>
        <end position="93"/>
    </location>
</feature>
<proteinExistence type="predicted"/>
<dbReference type="GO" id="GO:0000160">
    <property type="term" value="P:phosphorelay signal transduction system"/>
    <property type="evidence" value="ECO:0007669"/>
    <property type="project" value="InterPro"/>
</dbReference>
<name>A0A2S5G7X2_9BACL</name>
<dbReference type="OrthoDB" id="54343at2"/>
<evidence type="ECO:0000313" key="7">
    <source>
        <dbReference type="Proteomes" id="UP000239047"/>
    </source>
</evidence>
<keyword evidence="7" id="KW-1185">Reference proteome</keyword>
<dbReference type="SUPFAM" id="SSF46894">
    <property type="entry name" value="C-terminal effector domain of the bipartite response regulators"/>
    <property type="match status" value="1"/>
</dbReference>
<feature type="DNA-binding region" description="OmpR/PhoB-type" evidence="4">
    <location>
        <begin position="1"/>
        <end position="93"/>
    </location>
</feature>
<sequence>MAQLHFHLADYTVTWNGESIPLLRKEFYLLQYLYDHSPQAFSREQLLSAVWPMETPSDRTVDDHIYRLRKKLGSWFGTVKIETVKGYGYKLSYEKENHAPLPVIQDPEFQELLQQVLGKYHLYGQGEAVNAFLSKKEMGIEAPQGYEVILAYLRGDLWWFVEDQKLPMNEKLYFIIIIYQSLTRDYAKVISYFEQGIKQNAFSPKTHFEAKTLGLFFSYVFNKQFRRANDYYSQLTKDIAPEITDEEHGFYPYLMNVRLMLALCEKDQDEVDLLLIKMETFFERKPYQRELGVFNIIKGVNLLRNGENVKGREMIENGFSITKGTHFKGHLFLALDLTLFFLELDGTDPGLLKMIQERKNKLKLEYHPSELVKEIVKILDIHFI</sequence>
<dbReference type="GO" id="GO:0003677">
    <property type="term" value="F:DNA binding"/>
    <property type="evidence" value="ECO:0007669"/>
    <property type="project" value="UniProtKB-UniRule"/>
</dbReference>
<reference evidence="6 7" key="1">
    <citation type="submission" date="2018-02" db="EMBL/GenBank/DDBJ databases">
        <title>Jeotgalibacillus proteolyticum sp. nov. a protease producing bacterium isolated from ocean sediments of Laizhou Bay.</title>
        <authorList>
            <person name="Li Y."/>
        </authorList>
    </citation>
    <scope>NUCLEOTIDE SEQUENCE [LARGE SCALE GENOMIC DNA]</scope>
    <source>
        <strain evidence="6 7">22-7</strain>
    </source>
</reference>
<dbReference type="InterPro" id="IPR001867">
    <property type="entry name" value="OmpR/PhoB-type_DNA-bd"/>
</dbReference>
<organism evidence="6 7">
    <name type="scientific">Jeotgalibacillus proteolyticus</name>
    <dbReference type="NCBI Taxonomy" id="2082395"/>
    <lineage>
        <taxon>Bacteria</taxon>
        <taxon>Bacillati</taxon>
        <taxon>Bacillota</taxon>
        <taxon>Bacilli</taxon>
        <taxon>Bacillales</taxon>
        <taxon>Caryophanaceae</taxon>
        <taxon>Jeotgalibacillus</taxon>
    </lineage>
</organism>
<dbReference type="AlphaFoldDB" id="A0A2S5G7X2"/>
<dbReference type="Pfam" id="PF00486">
    <property type="entry name" value="Trans_reg_C"/>
    <property type="match status" value="1"/>
</dbReference>
<dbReference type="InterPro" id="IPR016032">
    <property type="entry name" value="Sig_transdc_resp-reg_C-effctor"/>
</dbReference>
<keyword evidence="3" id="KW-0804">Transcription</keyword>
<evidence type="ECO:0000259" key="5">
    <source>
        <dbReference type="PROSITE" id="PS51755"/>
    </source>
</evidence>
<dbReference type="RefSeq" id="WP_104059316.1">
    <property type="nucleotide sequence ID" value="NZ_PREZ01000007.1"/>
</dbReference>
<comment type="caution">
    <text evidence="6">The sequence shown here is derived from an EMBL/GenBank/DDBJ whole genome shotgun (WGS) entry which is preliminary data.</text>
</comment>
<dbReference type="PROSITE" id="PS51755">
    <property type="entry name" value="OMPR_PHOB"/>
    <property type="match status" value="1"/>
</dbReference>
<evidence type="ECO:0000256" key="2">
    <source>
        <dbReference type="ARBA" id="ARBA00023125"/>
    </source>
</evidence>
<dbReference type="InterPro" id="IPR036388">
    <property type="entry name" value="WH-like_DNA-bd_sf"/>
</dbReference>
<evidence type="ECO:0000256" key="3">
    <source>
        <dbReference type="ARBA" id="ARBA00023163"/>
    </source>
</evidence>
<evidence type="ECO:0000256" key="1">
    <source>
        <dbReference type="ARBA" id="ARBA00023015"/>
    </source>
</evidence>
<gene>
    <name evidence="6" type="ORF">C4B60_17440</name>
</gene>
<dbReference type="GO" id="GO:0006355">
    <property type="term" value="P:regulation of DNA-templated transcription"/>
    <property type="evidence" value="ECO:0007669"/>
    <property type="project" value="InterPro"/>
</dbReference>
<dbReference type="Gene3D" id="1.10.10.10">
    <property type="entry name" value="Winged helix-like DNA-binding domain superfamily/Winged helix DNA-binding domain"/>
    <property type="match status" value="1"/>
</dbReference>
<dbReference type="EMBL" id="PREZ01000007">
    <property type="protein sequence ID" value="PPA69097.1"/>
    <property type="molecule type" value="Genomic_DNA"/>
</dbReference>
<accession>A0A2S5G7X2</accession>
<keyword evidence="1" id="KW-0805">Transcription regulation</keyword>
<protein>
    <recommendedName>
        <fullName evidence="5">OmpR/PhoB-type domain-containing protein</fullName>
    </recommendedName>
</protein>